<feature type="binding site" evidence="9">
    <location>
        <position position="115"/>
    </location>
    <ligand>
        <name>NADPH</name>
        <dbReference type="ChEBI" id="CHEBI:57783"/>
    </ligand>
</feature>
<comment type="pathway">
    <text evidence="1 9">Isoprenoid biosynthesis; isopentenyl diphosphate biosynthesis via DXP pathway; isopentenyl diphosphate from 1-deoxy-D-xylulose 5-phosphate: step 1/6.</text>
</comment>
<feature type="binding site" evidence="9">
    <location>
        <position position="13"/>
    </location>
    <ligand>
        <name>NADPH</name>
        <dbReference type="ChEBI" id="CHEBI:57783"/>
    </ligand>
</feature>
<dbReference type="EMBL" id="JACHGJ010000006">
    <property type="protein sequence ID" value="MBB6481312.1"/>
    <property type="molecule type" value="Genomic_DNA"/>
</dbReference>
<dbReference type="Pfam" id="PF02670">
    <property type="entry name" value="DXP_reductoisom"/>
    <property type="match status" value="1"/>
</dbReference>
<accession>A0A841RG41</accession>
<comment type="caution">
    <text evidence="13">The sequence shown here is derived from an EMBL/GenBank/DDBJ whole genome shotgun (WGS) entry which is preliminary data.</text>
</comment>
<evidence type="ECO:0000256" key="2">
    <source>
        <dbReference type="ARBA" id="ARBA00006825"/>
    </source>
</evidence>
<feature type="binding site" evidence="9">
    <location>
        <position position="139"/>
    </location>
    <ligand>
        <name>Mn(2+)</name>
        <dbReference type="ChEBI" id="CHEBI:29035"/>
    </ligand>
</feature>
<feature type="binding site" evidence="9">
    <location>
        <position position="201"/>
    </location>
    <ligand>
        <name>1-deoxy-D-xylulose 5-phosphate</name>
        <dbReference type="ChEBI" id="CHEBI:57792"/>
    </ligand>
</feature>
<dbReference type="Proteomes" id="UP000587760">
    <property type="component" value="Unassembled WGS sequence"/>
</dbReference>
<keyword evidence="13" id="KW-0413">Isomerase</keyword>
<dbReference type="SUPFAM" id="SSF51735">
    <property type="entry name" value="NAD(P)-binding Rossmann-fold domains"/>
    <property type="match status" value="1"/>
</dbReference>
<dbReference type="Pfam" id="PF08436">
    <property type="entry name" value="DXP_redisom_C"/>
    <property type="match status" value="1"/>
</dbReference>
<feature type="binding site" evidence="9">
    <location>
        <position position="210"/>
    </location>
    <ligand>
        <name>1-deoxy-D-xylulose 5-phosphate</name>
        <dbReference type="ChEBI" id="CHEBI:57792"/>
    </ligand>
</feature>
<dbReference type="InterPro" id="IPR026877">
    <property type="entry name" value="DXPR_C"/>
</dbReference>
<dbReference type="InterPro" id="IPR036291">
    <property type="entry name" value="NAD(P)-bd_dom_sf"/>
</dbReference>
<comment type="caution">
    <text evidence="9">Lacks conserved residue(s) required for the propagation of feature annotation.</text>
</comment>
<dbReference type="Gene3D" id="3.40.50.720">
    <property type="entry name" value="NAD(P)-binding Rossmann-like Domain"/>
    <property type="match status" value="1"/>
</dbReference>
<dbReference type="Pfam" id="PF13288">
    <property type="entry name" value="DXPR_C"/>
    <property type="match status" value="1"/>
</dbReference>
<evidence type="ECO:0000313" key="14">
    <source>
        <dbReference type="Proteomes" id="UP000587760"/>
    </source>
</evidence>
<evidence type="ECO:0000256" key="4">
    <source>
        <dbReference type="ARBA" id="ARBA00022857"/>
    </source>
</evidence>
<gene>
    <name evidence="9" type="primary">dxr</name>
    <name evidence="13" type="ORF">HNR50_002992</name>
</gene>
<reference evidence="13 14" key="1">
    <citation type="submission" date="2020-08" db="EMBL/GenBank/DDBJ databases">
        <title>Genomic Encyclopedia of Type Strains, Phase IV (KMG-IV): sequencing the most valuable type-strain genomes for metagenomic binning, comparative biology and taxonomic classification.</title>
        <authorList>
            <person name="Goeker M."/>
        </authorList>
    </citation>
    <scope>NUCLEOTIDE SEQUENCE [LARGE SCALE GENOMIC DNA]</scope>
    <source>
        <strain evidence="13 14">DSM 2461</strain>
    </source>
</reference>
<dbReference type="PANTHER" id="PTHR30525:SF0">
    <property type="entry name" value="1-DEOXY-D-XYLULOSE 5-PHOSPHATE REDUCTOISOMERASE, CHLOROPLASTIC"/>
    <property type="match status" value="1"/>
</dbReference>
<dbReference type="EC" id="1.1.1.267" evidence="9"/>
<comment type="function">
    <text evidence="9">Catalyzes the NADPH-dependent rearrangement and reduction of 1-deoxy-D-xylulose-5-phosphate (DXP) to 2-C-methyl-D-erythritol 4-phosphate (MEP).</text>
</comment>
<evidence type="ECO:0000313" key="13">
    <source>
        <dbReference type="EMBL" id="MBB6481312.1"/>
    </source>
</evidence>
<feature type="domain" description="DXP reductoisomerase C-terminal" evidence="12">
    <location>
        <begin position="251"/>
        <end position="365"/>
    </location>
</feature>
<dbReference type="FunFam" id="3.40.50.720:FF:000045">
    <property type="entry name" value="1-deoxy-D-xylulose 5-phosphate reductoisomerase"/>
    <property type="match status" value="1"/>
</dbReference>
<proteinExistence type="inferred from homology"/>
<feature type="binding site" evidence="9">
    <location>
        <position position="210"/>
    </location>
    <ligand>
        <name>Mn(2+)</name>
        <dbReference type="ChEBI" id="CHEBI:29035"/>
    </ligand>
</feature>
<evidence type="ECO:0000256" key="9">
    <source>
        <dbReference type="HAMAP-Rule" id="MF_00183"/>
    </source>
</evidence>
<feature type="binding site" evidence="9">
    <location>
        <position position="141"/>
    </location>
    <ligand>
        <name>1-deoxy-D-xylulose 5-phosphate</name>
        <dbReference type="ChEBI" id="CHEBI:57792"/>
    </ligand>
</feature>
<keyword evidence="6 9" id="KW-0464">Manganese</keyword>
<keyword evidence="4 9" id="KW-0521">NADP</keyword>
<dbReference type="UniPathway" id="UPA00056">
    <property type="reaction ID" value="UER00092"/>
</dbReference>
<evidence type="ECO:0000256" key="7">
    <source>
        <dbReference type="ARBA" id="ARBA00023229"/>
    </source>
</evidence>
<feature type="binding site" evidence="9">
    <location>
        <position position="188"/>
    </location>
    <ligand>
        <name>1-deoxy-D-xylulose 5-phosphate</name>
        <dbReference type="ChEBI" id="CHEBI:57792"/>
    </ligand>
</feature>
<evidence type="ECO:0000259" key="10">
    <source>
        <dbReference type="Pfam" id="PF02670"/>
    </source>
</evidence>
<feature type="binding site" evidence="9">
    <location>
        <position position="113"/>
    </location>
    <ligand>
        <name>NADPH</name>
        <dbReference type="ChEBI" id="CHEBI:57783"/>
    </ligand>
</feature>
<keyword evidence="14" id="KW-1185">Reference proteome</keyword>
<feature type="binding site" evidence="9">
    <location>
        <position position="114"/>
    </location>
    <ligand>
        <name>1-deoxy-D-xylulose 5-phosphate</name>
        <dbReference type="ChEBI" id="CHEBI:57792"/>
    </ligand>
</feature>
<evidence type="ECO:0000256" key="8">
    <source>
        <dbReference type="ARBA" id="ARBA00048543"/>
    </source>
</evidence>
<dbReference type="RefSeq" id="WP_184747565.1">
    <property type="nucleotide sequence ID" value="NZ_JACHGJ010000006.1"/>
</dbReference>
<keyword evidence="5 9" id="KW-0560">Oxidoreductase</keyword>
<dbReference type="InterPro" id="IPR003821">
    <property type="entry name" value="DXP_reductoisomerase"/>
</dbReference>
<feature type="domain" description="1-deoxy-D-xylulose 5-phosphate reductoisomerase N-terminal" evidence="10">
    <location>
        <begin position="4"/>
        <end position="121"/>
    </location>
</feature>
<evidence type="ECO:0000256" key="6">
    <source>
        <dbReference type="ARBA" id="ARBA00023211"/>
    </source>
</evidence>
<name>A0A841RG41_9SPIO</name>
<dbReference type="HAMAP" id="MF_00183">
    <property type="entry name" value="DXP_reductoisom"/>
    <property type="match status" value="1"/>
</dbReference>
<feature type="binding site" evidence="9">
    <location>
        <position position="11"/>
    </location>
    <ligand>
        <name>NADPH</name>
        <dbReference type="ChEBI" id="CHEBI:57783"/>
    </ligand>
</feature>
<dbReference type="Gene3D" id="1.10.1740.10">
    <property type="match status" value="1"/>
</dbReference>
<dbReference type="AlphaFoldDB" id="A0A841RG41"/>
<protein>
    <recommendedName>
        <fullName evidence="9">1-deoxy-D-xylulose 5-phosphate reductoisomerase</fullName>
        <shortName evidence="9">DXP reductoisomerase</shortName>
        <ecNumber evidence="9">1.1.1.267</ecNumber>
    </recommendedName>
    <alternativeName>
        <fullName evidence="9">1-deoxyxylulose-5-phosphate reductoisomerase</fullName>
    </alternativeName>
    <alternativeName>
        <fullName evidence="9">2-C-methyl-D-erythritol 4-phosphate synthase</fullName>
    </alternativeName>
</protein>
<comment type="similarity">
    <text evidence="2 9">Belongs to the DXR family.</text>
</comment>
<sequence>MKKVIVLGSTGSIGTSALDIIRSNRDDFQLTGLSANSRETELLAQAAEFSVSSLALTGKETSDSRITYHGPEGLLDLIKETDADIVVNGISGAVGLAPSVTALESGMDLALANKETMVMAGRLINSLAEKKGRRILPVDSEHSAIFHLMEGKNPDDIYEYIITASGGPFRGYTSEQLKNVTAEQAMKHPTWDMGYKISIDSASMANKGLEVIECWRLFNIPLDKIKVLVHPQSMVHSLIRTNDLAMYAHISHPDMRLPIQNALYYPDLKPVPSSFLDLAGREMTFFEPDMDNFPMLPLAYRAAESAGAYPIVYNAVNEVAVQALVDEKIGFTEIPEITEQLLSGDWTAEPQSFDEVLAVDTLCRQEAVELIKKRM</sequence>
<dbReference type="SUPFAM" id="SSF69055">
    <property type="entry name" value="1-deoxy-D-xylulose-5-phosphate reductoisomerase, C-terminal domain"/>
    <property type="match status" value="1"/>
</dbReference>
<evidence type="ECO:0000256" key="3">
    <source>
        <dbReference type="ARBA" id="ARBA00022723"/>
    </source>
</evidence>
<dbReference type="GO" id="GO:0051484">
    <property type="term" value="P:isopentenyl diphosphate biosynthetic process, methylerythritol 4-phosphate pathway involved in terpenoid biosynthetic process"/>
    <property type="evidence" value="ECO:0007669"/>
    <property type="project" value="TreeGrafter"/>
</dbReference>
<dbReference type="InterPro" id="IPR013644">
    <property type="entry name" value="DXP_reductoisomerase_C"/>
</dbReference>
<keyword evidence="3 9" id="KW-0479">Metal-binding</keyword>
<dbReference type="GO" id="GO:0016853">
    <property type="term" value="F:isomerase activity"/>
    <property type="evidence" value="ECO:0007669"/>
    <property type="project" value="UniProtKB-KW"/>
</dbReference>
<dbReference type="GO" id="GO:0030145">
    <property type="term" value="F:manganese ion binding"/>
    <property type="evidence" value="ECO:0007669"/>
    <property type="project" value="TreeGrafter"/>
</dbReference>
<dbReference type="InterPro" id="IPR036169">
    <property type="entry name" value="DXPR_C_sf"/>
</dbReference>
<feature type="binding site" evidence="9">
    <location>
        <position position="165"/>
    </location>
    <ligand>
        <name>1-deoxy-D-xylulose 5-phosphate</name>
        <dbReference type="ChEBI" id="CHEBI:57792"/>
    </ligand>
</feature>
<feature type="binding site" evidence="9">
    <location>
        <position position="141"/>
    </location>
    <ligand>
        <name>Mn(2+)</name>
        <dbReference type="ChEBI" id="CHEBI:29035"/>
    </ligand>
</feature>
<feature type="binding site" evidence="9">
    <location>
        <position position="207"/>
    </location>
    <ligand>
        <name>1-deoxy-D-xylulose 5-phosphate</name>
        <dbReference type="ChEBI" id="CHEBI:57792"/>
    </ligand>
</feature>
<feature type="binding site" evidence="9">
    <location>
        <position position="140"/>
    </location>
    <ligand>
        <name>1-deoxy-D-xylulose 5-phosphate</name>
        <dbReference type="ChEBI" id="CHEBI:57792"/>
    </ligand>
</feature>
<evidence type="ECO:0000259" key="11">
    <source>
        <dbReference type="Pfam" id="PF08436"/>
    </source>
</evidence>
<dbReference type="GO" id="GO:0030604">
    <property type="term" value="F:1-deoxy-D-xylulose-5-phosphate reductoisomerase activity"/>
    <property type="evidence" value="ECO:0007669"/>
    <property type="project" value="UniProtKB-UniRule"/>
</dbReference>
<keyword evidence="7 9" id="KW-0414">Isoprene biosynthesis</keyword>
<evidence type="ECO:0000256" key="1">
    <source>
        <dbReference type="ARBA" id="ARBA00005094"/>
    </source>
</evidence>
<dbReference type="PIRSF" id="PIRSF006205">
    <property type="entry name" value="Dxp_reductismrs"/>
    <property type="match status" value="1"/>
</dbReference>
<dbReference type="SUPFAM" id="SSF55347">
    <property type="entry name" value="Glyceraldehyde-3-phosphate dehydrogenase-like, C-terminal domain"/>
    <property type="match status" value="1"/>
</dbReference>
<evidence type="ECO:0000256" key="5">
    <source>
        <dbReference type="ARBA" id="ARBA00023002"/>
    </source>
</evidence>
<keyword evidence="9" id="KW-0460">Magnesium</keyword>
<feature type="binding site" evidence="9">
    <location>
        <position position="10"/>
    </location>
    <ligand>
        <name>NADPH</name>
        <dbReference type="ChEBI" id="CHEBI:57783"/>
    </ligand>
</feature>
<feature type="binding site" evidence="9">
    <location>
        <position position="12"/>
    </location>
    <ligand>
        <name>NADPH</name>
        <dbReference type="ChEBI" id="CHEBI:57783"/>
    </ligand>
</feature>
<dbReference type="InterPro" id="IPR013512">
    <property type="entry name" value="DXP_reductoisomerase_N"/>
</dbReference>
<organism evidence="13 14">
    <name type="scientific">Spirochaeta isovalerica</name>
    <dbReference type="NCBI Taxonomy" id="150"/>
    <lineage>
        <taxon>Bacteria</taxon>
        <taxon>Pseudomonadati</taxon>
        <taxon>Spirochaetota</taxon>
        <taxon>Spirochaetia</taxon>
        <taxon>Spirochaetales</taxon>
        <taxon>Spirochaetaceae</taxon>
        <taxon>Spirochaeta</taxon>
    </lineage>
</organism>
<dbReference type="PANTHER" id="PTHR30525">
    <property type="entry name" value="1-DEOXY-D-XYLULOSE 5-PHOSPHATE REDUCTOISOMERASE"/>
    <property type="match status" value="1"/>
</dbReference>
<feature type="binding site" evidence="9">
    <location>
        <position position="206"/>
    </location>
    <ligand>
        <name>1-deoxy-D-xylulose 5-phosphate</name>
        <dbReference type="ChEBI" id="CHEBI:57792"/>
    </ligand>
</feature>
<feature type="domain" description="1-deoxy-D-xylulose 5-phosphate reductoisomerase C-terminal" evidence="11">
    <location>
        <begin position="135"/>
        <end position="218"/>
    </location>
</feature>
<feature type="binding site" evidence="9">
    <location>
        <position position="194"/>
    </location>
    <ligand>
        <name>NADPH</name>
        <dbReference type="ChEBI" id="CHEBI:57783"/>
    </ligand>
</feature>
<comment type="catalytic activity">
    <reaction evidence="8">
        <text>2-C-methyl-D-erythritol 4-phosphate + NADP(+) = 1-deoxy-D-xylulose 5-phosphate + NADPH + H(+)</text>
        <dbReference type="Rhea" id="RHEA:13717"/>
        <dbReference type="ChEBI" id="CHEBI:15378"/>
        <dbReference type="ChEBI" id="CHEBI:57783"/>
        <dbReference type="ChEBI" id="CHEBI:57792"/>
        <dbReference type="ChEBI" id="CHEBI:58262"/>
        <dbReference type="ChEBI" id="CHEBI:58349"/>
        <dbReference type="EC" id="1.1.1.267"/>
    </reaction>
    <physiologicalReaction direction="right-to-left" evidence="8">
        <dbReference type="Rhea" id="RHEA:13719"/>
    </physiologicalReaction>
</comment>
<dbReference type="NCBIfam" id="TIGR00243">
    <property type="entry name" value="Dxr"/>
    <property type="match status" value="1"/>
</dbReference>
<dbReference type="GO" id="GO:0070402">
    <property type="term" value="F:NADPH binding"/>
    <property type="evidence" value="ECO:0007669"/>
    <property type="project" value="InterPro"/>
</dbReference>
<comment type="cofactor">
    <cofactor evidence="9">
        <name>Mg(2+)</name>
        <dbReference type="ChEBI" id="CHEBI:18420"/>
    </cofactor>
    <cofactor evidence="9">
        <name>Mn(2+)</name>
        <dbReference type="ChEBI" id="CHEBI:29035"/>
    </cofactor>
</comment>
<evidence type="ECO:0000259" key="12">
    <source>
        <dbReference type="Pfam" id="PF13288"/>
    </source>
</evidence>